<keyword evidence="3" id="KW-1185">Reference proteome</keyword>
<keyword evidence="1" id="KW-0472">Membrane</keyword>
<feature type="transmembrane region" description="Helical" evidence="1">
    <location>
        <begin position="90"/>
        <end position="109"/>
    </location>
</feature>
<feature type="transmembrane region" description="Helical" evidence="1">
    <location>
        <begin position="151"/>
        <end position="169"/>
    </location>
</feature>
<dbReference type="Proteomes" id="UP000598146">
    <property type="component" value="Unassembled WGS sequence"/>
</dbReference>
<accession>A0A931FWD8</accession>
<keyword evidence="1" id="KW-1133">Transmembrane helix</keyword>
<reference evidence="2" key="1">
    <citation type="submission" date="2020-11" db="EMBL/GenBank/DDBJ databases">
        <title>Isolation and identification of active actinomycetes.</title>
        <authorList>
            <person name="Sun X."/>
        </authorList>
    </citation>
    <scope>NUCLEOTIDE SEQUENCE</scope>
    <source>
        <strain evidence="2">NEAU-A11</strain>
    </source>
</reference>
<name>A0A931FWD8_9ACTN</name>
<comment type="caution">
    <text evidence="2">The sequence shown here is derived from an EMBL/GenBank/DDBJ whole genome shotgun (WGS) entry which is preliminary data.</text>
</comment>
<evidence type="ECO:0000313" key="2">
    <source>
        <dbReference type="EMBL" id="MBG0562333.1"/>
    </source>
</evidence>
<evidence type="ECO:0000256" key="1">
    <source>
        <dbReference type="SAM" id="Phobius"/>
    </source>
</evidence>
<evidence type="ECO:0000313" key="3">
    <source>
        <dbReference type="Proteomes" id="UP000598146"/>
    </source>
</evidence>
<dbReference type="RefSeq" id="WP_196414122.1">
    <property type="nucleotide sequence ID" value="NZ_JADQTO010000005.1"/>
</dbReference>
<proteinExistence type="predicted"/>
<dbReference type="EMBL" id="JADQTO010000005">
    <property type="protein sequence ID" value="MBG0562333.1"/>
    <property type="molecule type" value="Genomic_DNA"/>
</dbReference>
<keyword evidence="1" id="KW-0812">Transmembrane</keyword>
<organism evidence="2 3">
    <name type="scientific">Actinoplanes aureus</name>
    <dbReference type="NCBI Taxonomy" id="2792083"/>
    <lineage>
        <taxon>Bacteria</taxon>
        <taxon>Bacillati</taxon>
        <taxon>Actinomycetota</taxon>
        <taxon>Actinomycetes</taxon>
        <taxon>Micromonosporales</taxon>
        <taxon>Micromonosporaceae</taxon>
        <taxon>Actinoplanes</taxon>
    </lineage>
</organism>
<protein>
    <submittedName>
        <fullName evidence="2">DUF1616 domain-containing protein</fullName>
    </submittedName>
</protein>
<feature type="transmembrane region" description="Helical" evidence="1">
    <location>
        <begin position="61"/>
        <end position="84"/>
    </location>
</feature>
<dbReference type="AlphaFoldDB" id="A0A931FWD8"/>
<gene>
    <name evidence="2" type="ORF">I4J89_12740</name>
</gene>
<sequence>MNAARAGALAGVTVASGAAVLAGPLAASVPGGLLLAFVLPGLAITEAMFRPGRLDIGVVERLVLIPALSLAVLVLGGLGLWAVGGSLNQAGWLSIAAAVALIATGVAVARPRIAPAAGAAESATRISTAAGATPRPGSKWRLSRRRLFRDVLPLTLALALISGIGWWSFTDSERTYDTAVVTLSATPPGAVDADGNRSVQVTATGLDAGRGPYRLVLSGTAGAELSEHRLTPDTAGEWSGRVSVPGTERVTMDLFRDGETAAFRTVIIAAAQ</sequence>